<reference evidence="3" key="1">
    <citation type="submission" date="2014-04" db="EMBL/GenBank/DDBJ databases">
        <title>Evolutionary Origins and Diversification of the Mycorrhizal Mutualists.</title>
        <authorList>
            <consortium name="DOE Joint Genome Institute"/>
            <consortium name="Mycorrhizal Genomics Consortium"/>
            <person name="Kohler A."/>
            <person name="Kuo A."/>
            <person name="Nagy L.G."/>
            <person name="Floudas D."/>
            <person name="Copeland A."/>
            <person name="Barry K.W."/>
            <person name="Cichocki N."/>
            <person name="Veneault-Fourrey C."/>
            <person name="LaButti K."/>
            <person name="Lindquist E.A."/>
            <person name="Lipzen A."/>
            <person name="Lundell T."/>
            <person name="Morin E."/>
            <person name="Murat C."/>
            <person name="Riley R."/>
            <person name="Ohm R."/>
            <person name="Sun H."/>
            <person name="Tunlid A."/>
            <person name="Henrissat B."/>
            <person name="Grigoriev I.V."/>
            <person name="Hibbett D.S."/>
            <person name="Martin F."/>
        </authorList>
    </citation>
    <scope>NUCLEOTIDE SEQUENCE [LARGE SCALE GENOMIC DNA]</scope>
    <source>
        <strain evidence="3">FD-334 SS-4</strain>
    </source>
</reference>
<dbReference type="Gene3D" id="2.170.150.40">
    <property type="entry name" value="Domain of unknown function (DUF427)"/>
    <property type="match status" value="1"/>
</dbReference>
<evidence type="ECO:0000313" key="3">
    <source>
        <dbReference type="Proteomes" id="UP000054270"/>
    </source>
</evidence>
<feature type="domain" description="DUF427" evidence="1">
    <location>
        <begin position="134"/>
        <end position="226"/>
    </location>
</feature>
<gene>
    <name evidence="2" type="ORF">HYPSUDRAFT_44029</name>
</gene>
<dbReference type="InterPro" id="IPR007361">
    <property type="entry name" value="DUF427"/>
</dbReference>
<dbReference type="AlphaFoldDB" id="A0A0D2M8V9"/>
<dbReference type="OrthoDB" id="18996at2759"/>
<protein>
    <recommendedName>
        <fullName evidence="1">DUF427 domain-containing protein</fullName>
    </recommendedName>
</protein>
<sequence>MPPFFSLPHIEDCLKRIRAYAGGVCLIDTKKAKLVWLHHNYPVYFVHKDDLPLSWYLVKAAETDSEITYNVTVGLEHSSRLSESVVLYRTGPLQDLALVKFHKMDSWFEEDEEIFIHPRDSYKRIDILQSSRHVRIEVNGIEIANTRAPRLLFETNLPMRIYMPKTDCRMDLWERSTTATGCPYKGVANYYNVVLSSGEIFQDVVWWYPTTTTEASAIRGFVAFFDEKVDVWVDGEKQQRPPNV</sequence>
<keyword evidence="3" id="KW-1185">Reference proteome</keyword>
<evidence type="ECO:0000313" key="2">
    <source>
        <dbReference type="EMBL" id="KJA19748.1"/>
    </source>
</evidence>
<dbReference type="EMBL" id="KN817574">
    <property type="protein sequence ID" value="KJA19748.1"/>
    <property type="molecule type" value="Genomic_DNA"/>
</dbReference>
<accession>A0A0D2M8V9</accession>
<dbReference type="PANTHER" id="PTHR34310">
    <property type="entry name" value="DUF427 DOMAIN PROTEIN (AFU_ORTHOLOGUE AFUA_3G02220)"/>
    <property type="match status" value="1"/>
</dbReference>
<evidence type="ECO:0000259" key="1">
    <source>
        <dbReference type="Pfam" id="PF04248"/>
    </source>
</evidence>
<dbReference type="Proteomes" id="UP000054270">
    <property type="component" value="Unassembled WGS sequence"/>
</dbReference>
<dbReference type="PANTHER" id="PTHR34310:SF9">
    <property type="entry name" value="BLR5716 PROTEIN"/>
    <property type="match status" value="1"/>
</dbReference>
<name>A0A0D2M8V9_HYPSF</name>
<dbReference type="OMA" id="PYKGVAN"/>
<proteinExistence type="predicted"/>
<dbReference type="InterPro" id="IPR038694">
    <property type="entry name" value="DUF427_sf"/>
</dbReference>
<organism evidence="2 3">
    <name type="scientific">Hypholoma sublateritium (strain FD-334 SS-4)</name>
    <dbReference type="NCBI Taxonomy" id="945553"/>
    <lineage>
        <taxon>Eukaryota</taxon>
        <taxon>Fungi</taxon>
        <taxon>Dikarya</taxon>
        <taxon>Basidiomycota</taxon>
        <taxon>Agaricomycotina</taxon>
        <taxon>Agaricomycetes</taxon>
        <taxon>Agaricomycetidae</taxon>
        <taxon>Agaricales</taxon>
        <taxon>Agaricineae</taxon>
        <taxon>Strophariaceae</taxon>
        <taxon>Hypholoma</taxon>
    </lineage>
</organism>
<dbReference type="Pfam" id="PF04248">
    <property type="entry name" value="NTP_transf_9"/>
    <property type="match status" value="1"/>
</dbReference>
<dbReference type="STRING" id="945553.A0A0D2M8V9"/>